<accession>A0A7V2AUE6</accession>
<sequence length="182" mass="20290">MDVREAIESRRAYRSLEESVITEATARDLARHAALAPSCFNKQPWRYVFVYGREALERLHGALAKGNEWARAASMIAAVYSRKDLDCDVKGREYYLFDLGLSTAFLVLRATELGLVAHPIAGFDEKKAKEILGIGAEMKLITLVIVGRHAAGINDLLTEQQAEAEAERPERLPMDEIARFVG</sequence>
<dbReference type="AlphaFoldDB" id="A0A7V2AUE6"/>
<dbReference type="InterPro" id="IPR029479">
    <property type="entry name" value="Nitroreductase"/>
</dbReference>
<dbReference type="SUPFAM" id="SSF55469">
    <property type="entry name" value="FMN-dependent nitroreductase-like"/>
    <property type="match status" value="1"/>
</dbReference>
<proteinExistence type="inferred from homology"/>
<name>A0A7V2AUE6_UNCEI</name>
<comment type="caution">
    <text evidence="4">The sequence shown here is derived from an EMBL/GenBank/DDBJ whole genome shotgun (WGS) entry which is preliminary data.</text>
</comment>
<gene>
    <name evidence="4" type="ORF">ENO08_02975</name>
</gene>
<feature type="domain" description="Nitroreductase" evidence="3">
    <location>
        <begin position="7"/>
        <end position="66"/>
    </location>
</feature>
<keyword evidence="2" id="KW-0560">Oxidoreductase</keyword>
<evidence type="ECO:0000313" key="4">
    <source>
        <dbReference type="EMBL" id="HER43402.1"/>
    </source>
</evidence>
<dbReference type="EMBL" id="DSEC01000212">
    <property type="protein sequence ID" value="HER43402.1"/>
    <property type="molecule type" value="Genomic_DNA"/>
</dbReference>
<organism evidence="4">
    <name type="scientific">Eiseniibacteriota bacterium</name>
    <dbReference type="NCBI Taxonomy" id="2212470"/>
    <lineage>
        <taxon>Bacteria</taxon>
        <taxon>Candidatus Eiseniibacteriota</taxon>
    </lineage>
</organism>
<dbReference type="GO" id="GO:0016491">
    <property type="term" value="F:oxidoreductase activity"/>
    <property type="evidence" value="ECO:0007669"/>
    <property type="project" value="UniProtKB-KW"/>
</dbReference>
<dbReference type="InterPro" id="IPR000415">
    <property type="entry name" value="Nitroreductase-like"/>
</dbReference>
<feature type="domain" description="Nitroreductase" evidence="3">
    <location>
        <begin position="67"/>
        <end position="147"/>
    </location>
</feature>
<dbReference type="Proteomes" id="UP000886069">
    <property type="component" value="Unassembled WGS sequence"/>
</dbReference>
<reference evidence="4" key="1">
    <citation type="journal article" date="2020" name="mSystems">
        <title>Genome- and Community-Level Interaction Insights into Carbon Utilization and Element Cycling Functions of Hydrothermarchaeota in Hydrothermal Sediment.</title>
        <authorList>
            <person name="Zhou Z."/>
            <person name="Liu Y."/>
            <person name="Xu W."/>
            <person name="Pan J."/>
            <person name="Luo Z.H."/>
            <person name="Li M."/>
        </authorList>
    </citation>
    <scope>NUCLEOTIDE SEQUENCE [LARGE SCALE GENOMIC DNA]</scope>
    <source>
        <strain evidence="4">SpSt-1233</strain>
    </source>
</reference>
<dbReference type="PANTHER" id="PTHR43673:SF10">
    <property type="entry name" value="NADH DEHYDROGENASE_NAD(P)H NITROREDUCTASE XCC3605-RELATED"/>
    <property type="match status" value="1"/>
</dbReference>
<dbReference type="Gene3D" id="3.40.109.10">
    <property type="entry name" value="NADH Oxidase"/>
    <property type="match status" value="1"/>
</dbReference>
<comment type="similarity">
    <text evidence="1">Belongs to the nitroreductase family.</text>
</comment>
<dbReference type="PANTHER" id="PTHR43673">
    <property type="entry name" value="NAD(P)H NITROREDUCTASE YDGI-RELATED"/>
    <property type="match status" value="1"/>
</dbReference>
<dbReference type="CDD" id="cd02138">
    <property type="entry name" value="TdsD-like"/>
    <property type="match status" value="1"/>
</dbReference>
<evidence type="ECO:0000256" key="1">
    <source>
        <dbReference type="ARBA" id="ARBA00007118"/>
    </source>
</evidence>
<protein>
    <submittedName>
        <fullName evidence="4">Nitroreductase</fullName>
    </submittedName>
</protein>
<evidence type="ECO:0000256" key="2">
    <source>
        <dbReference type="ARBA" id="ARBA00023002"/>
    </source>
</evidence>
<dbReference type="Pfam" id="PF00881">
    <property type="entry name" value="Nitroreductase"/>
    <property type="match status" value="2"/>
</dbReference>
<evidence type="ECO:0000259" key="3">
    <source>
        <dbReference type="Pfam" id="PF00881"/>
    </source>
</evidence>